<name>V5BK75_9GAMM</name>
<dbReference type="eggNOG" id="COG3568">
    <property type="taxonomic scope" value="Bacteria"/>
</dbReference>
<comment type="caution">
    <text evidence="2">The sequence shown here is derived from an EMBL/GenBank/DDBJ whole genome shotgun (WGS) entry which is preliminary data.</text>
</comment>
<dbReference type="InterPro" id="IPR036691">
    <property type="entry name" value="Endo/exonu/phosph_ase_sf"/>
</dbReference>
<dbReference type="InterPro" id="IPR051916">
    <property type="entry name" value="GPI-anchor_lipid_remodeler"/>
</dbReference>
<evidence type="ECO:0000313" key="2">
    <source>
        <dbReference type="EMBL" id="ESS68174.1"/>
    </source>
</evidence>
<keyword evidence="2" id="KW-0540">Nuclease</keyword>
<evidence type="ECO:0000259" key="1">
    <source>
        <dbReference type="PROSITE" id="PS51159"/>
    </source>
</evidence>
<dbReference type="InterPro" id="IPR005036">
    <property type="entry name" value="CBM21_dom"/>
</dbReference>
<dbReference type="GO" id="GO:0016020">
    <property type="term" value="C:membrane"/>
    <property type="evidence" value="ECO:0007669"/>
    <property type="project" value="GOC"/>
</dbReference>
<dbReference type="Pfam" id="PF03372">
    <property type="entry name" value="Exo_endo_phos"/>
    <property type="match status" value="1"/>
</dbReference>
<dbReference type="STRING" id="1116472.MGMO_152c00020"/>
<dbReference type="InterPro" id="IPR005135">
    <property type="entry name" value="Endo/exonuclease/phosphatase"/>
</dbReference>
<dbReference type="Gene3D" id="3.60.10.10">
    <property type="entry name" value="Endonuclease/exonuclease/phosphatase"/>
    <property type="match status" value="1"/>
</dbReference>
<gene>
    <name evidence="2" type="ORF">MGMO_152c00020</name>
</gene>
<dbReference type="OrthoDB" id="9812537at2"/>
<protein>
    <submittedName>
        <fullName evidence="2">Endonuclease/exonuclease/phosphatase</fullName>
    </submittedName>
</protein>
<feature type="domain" description="CBM21" evidence="1">
    <location>
        <begin position="1"/>
        <end position="111"/>
    </location>
</feature>
<dbReference type="InterPro" id="IPR038175">
    <property type="entry name" value="CBM21_dom_sf"/>
</dbReference>
<keyword evidence="2" id="KW-0378">Hydrolase</keyword>
<dbReference type="GO" id="GO:0004519">
    <property type="term" value="F:endonuclease activity"/>
    <property type="evidence" value="ECO:0007669"/>
    <property type="project" value="UniProtKB-KW"/>
</dbReference>
<dbReference type="GO" id="GO:0004527">
    <property type="term" value="F:exonuclease activity"/>
    <property type="evidence" value="ECO:0007669"/>
    <property type="project" value="UniProtKB-KW"/>
</dbReference>
<dbReference type="AlphaFoldDB" id="V5BK75"/>
<dbReference type="RefSeq" id="WP_023496253.1">
    <property type="nucleotide sequence ID" value="NZ_AYLO01000139.1"/>
</dbReference>
<dbReference type="PROSITE" id="PS51159">
    <property type="entry name" value="CBM21"/>
    <property type="match status" value="1"/>
</dbReference>
<accession>V5BK75</accession>
<sequence length="501" mass="57307">MANIQLLSVENVISRKKKTAQQKLSFFVRVENVGFNKEVDIVWAGEDGAWQTLAARFHSKQGESRELWFVEFKQTQTAKKPLPGTIQFGLRYRVNSEEFWDNNNGWNYTSEADSGVKLAGNNPVMAVGFADRLTDAQKSIPVTVAAEQSLAVEKVIIHWTTDNWLHTFKTPCFFKKDHWQKTAGSAAANPNPFGIQIWTGRVKFGDAFRVQYCIACEGKGQTLWDNNGGHNYVISRKPLAVMILNLHCYQEDNQDYKLSQIARAINDKEADIVCFQEVAEHWNNGAGDWDSNSAKIINDRLSRPYHLYTDWSHLGFDKYREGVAILSRFKLAGQESRYVSDSHDAYSIHSRKVVMTQMQLPYLGLINVFSAHLSWIEDGFKEQFNRLSEWAESRRSDEIKATLLCGDFNIAAGSEGYRLVVDAHQYEDQFLAANSPGLFDKIFKVNDLHWQDYLADDYRIDFIFMHKDSELKVTSGDILFTDGDYGRVSDHCGYLMTFEPE</sequence>
<dbReference type="SUPFAM" id="SSF56219">
    <property type="entry name" value="DNase I-like"/>
    <property type="match status" value="1"/>
</dbReference>
<dbReference type="PANTHER" id="PTHR14859">
    <property type="entry name" value="CALCOFLUOR WHITE HYPERSENSITIVE PROTEIN PRECURSOR"/>
    <property type="match status" value="1"/>
</dbReference>
<organism evidence="2 3">
    <name type="scientific">Methyloglobulus morosus KoM1</name>
    <dbReference type="NCBI Taxonomy" id="1116472"/>
    <lineage>
        <taxon>Bacteria</taxon>
        <taxon>Pseudomonadati</taxon>
        <taxon>Pseudomonadota</taxon>
        <taxon>Gammaproteobacteria</taxon>
        <taxon>Methylococcales</taxon>
        <taxon>Methylococcaceae</taxon>
        <taxon>Methyloglobulus</taxon>
    </lineage>
</organism>
<dbReference type="PANTHER" id="PTHR14859:SF1">
    <property type="entry name" value="PGAP2-INTERACTING PROTEIN"/>
    <property type="match status" value="1"/>
</dbReference>
<dbReference type="EMBL" id="AYLO01000139">
    <property type="protein sequence ID" value="ESS68174.1"/>
    <property type="molecule type" value="Genomic_DNA"/>
</dbReference>
<dbReference type="GO" id="GO:0006506">
    <property type="term" value="P:GPI anchor biosynthetic process"/>
    <property type="evidence" value="ECO:0007669"/>
    <property type="project" value="TreeGrafter"/>
</dbReference>
<dbReference type="Pfam" id="PF03370">
    <property type="entry name" value="CBM_21"/>
    <property type="match status" value="2"/>
</dbReference>
<dbReference type="PATRIC" id="fig|1116472.3.peg.3637"/>
<proteinExistence type="predicted"/>
<keyword evidence="2" id="KW-0255">Endonuclease</keyword>
<keyword evidence="3" id="KW-1185">Reference proteome</keyword>
<keyword evidence="2" id="KW-0269">Exonuclease</keyword>
<dbReference type="Proteomes" id="UP000017842">
    <property type="component" value="Unassembled WGS sequence"/>
</dbReference>
<evidence type="ECO:0000313" key="3">
    <source>
        <dbReference type="Proteomes" id="UP000017842"/>
    </source>
</evidence>
<reference evidence="2 3" key="1">
    <citation type="journal article" date="2013" name="Genome Announc.">
        <title>Draft Genome Sequence of the Methanotrophic Gammaproteobacterium Methyloglobulus morosus DSM 22980 Strain KoM1.</title>
        <authorList>
            <person name="Poehlein A."/>
            <person name="Deutzmann J.S."/>
            <person name="Daniel R."/>
            <person name="Simeonova D.D."/>
        </authorList>
    </citation>
    <scope>NUCLEOTIDE SEQUENCE [LARGE SCALE GENOMIC DNA]</scope>
    <source>
        <strain evidence="2 3">KoM1</strain>
    </source>
</reference>
<dbReference type="Gene3D" id="2.60.40.2440">
    <property type="entry name" value="Carbohydrate binding type-21 domain"/>
    <property type="match status" value="2"/>
</dbReference>